<dbReference type="EMBL" id="REGN01008885">
    <property type="protein sequence ID" value="RNA02443.1"/>
    <property type="molecule type" value="Genomic_DNA"/>
</dbReference>
<keyword evidence="2" id="KW-1185">Reference proteome</keyword>
<dbReference type="AlphaFoldDB" id="A0A3M7PTU9"/>
<gene>
    <name evidence="1" type="ORF">BpHYR1_008313</name>
</gene>
<dbReference type="Proteomes" id="UP000276133">
    <property type="component" value="Unassembled WGS sequence"/>
</dbReference>
<comment type="caution">
    <text evidence="1">The sequence shown here is derived from an EMBL/GenBank/DDBJ whole genome shotgun (WGS) entry which is preliminary data.</text>
</comment>
<evidence type="ECO:0000313" key="1">
    <source>
        <dbReference type="EMBL" id="RNA02443.1"/>
    </source>
</evidence>
<protein>
    <submittedName>
        <fullName evidence="1">Uncharacterized protein</fullName>
    </submittedName>
</protein>
<evidence type="ECO:0000313" key="2">
    <source>
        <dbReference type="Proteomes" id="UP000276133"/>
    </source>
</evidence>
<organism evidence="1 2">
    <name type="scientific">Brachionus plicatilis</name>
    <name type="common">Marine rotifer</name>
    <name type="synonym">Brachionus muelleri</name>
    <dbReference type="NCBI Taxonomy" id="10195"/>
    <lineage>
        <taxon>Eukaryota</taxon>
        <taxon>Metazoa</taxon>
        <taxon>Spiralia</taxon>
        <taxon>Gnathifera</taxon>
        <taxon>Rotifera</taxon>
        <taxon>Eurotatoria</taxon>
        <taxon>Monogononta</taxon>
        <taxon>Pseudotrocha</taxon>
        <taxon>Ploima</taxon>
        <taxon>Brachionidae</taxon>
        <taxon>Brachionus</taxon>
    </lineage>
</organism>
<reference evidence="1 2" key="1">
    <citation type="journal article" date="2018" name="Sci. Rep.">
        <title>Genomic signatures of local adaptation to the degree of environmental predictability in rotifers.</title>
        <authorList>
            <person name="Franch-Gras L."/>
            <person name="Hahn C."/>
            <person name="Garcia-Roger E.M."/>
            <person name="Carmona M.J."/>
            <person name="Serra M."/>
            <person name="Gomez A."/>
        </authorList>
    </citation>
    <scope>NUCLEOTIDE SEQUENCE [LARGE SCALE GENOMIC DNA]</scope>
    <source>
        <strain evidence="1">HYR1</strain>
    </source>
</reference>
<sequence>MNEPEILIFKTRSKNSCLIQIFDSRKTILNFRQTNIFFGFHFDELTLFLKIQNKSYNIVKAFKF</sequence>
<name>A0A3M7PTU9_BRAPC</name>
<accession>A0A3M7PTU9</accession>
<proteinExistence type="predicted"/>